<name>A0A0A8ZWJ5_ARUDO</name>
<organism evidence="1">
    <name type="scientific">Arundo donax</name>
    <name type="common">Giant reed</name>
    <name type="synonym">Donax arundinaceus</name>
    <dbReference type="NCBI Taxonomy" id="35708"/>
    <lineage>
        <taxon>Eukaryota</taxon>
        <taxon>Viridiplantae</taxon>
        <taxon>Streptophyta</taxon>
        <taxon>Embryophyta</taxon>
        <taxon>Tracheophyta</taxon>
        <taxon>Spermatophyta</taxon>
        <taxon>Magnoliopsida</taxon>
        <taxon>Liliopsida</taxon>
        <taxon>Poales</taxon>
        <taxon>Poaceae</taxon>
        <taxon>PACMAD clade</taxon>
        <taxon>Arundinoideae</taxon>
        <taxon>Arundineae</taxon>
        <taxon>Arundo</taxon>
    </lineage>
</organism>
<protein>
    <submittedName>
        <fullName evidence="1">Uncharacterized protein</fullName>
    </submittedName>
</protein>
<dbReference type="AlphaFoldDB" id="A0A0A8ZWJ5"/>
<evidence type="ECO:0000313" key="1">
    <source>
        <dbReference type="EMBL" id="JAD43216.1"/>
    </source>
</evidence>
<reference evidence="1" key="2">
    <citation type="journal article" date="2015" name="Data Brief">
        <title>Shoot transcriptome of the giant reed, Arundo donax.</title>
        <authorList>
            <person name="Barrero R.A."/>
            <person name="Guerrero F.D."/>
            <person name="Moolhuijzen P."/>
            <person name="Goolsby J.A."/>
            <person name="Tidwell J."/>
            <person name="Bellgard S.E."/>
            <person name="Bellgard M.I."/>
        </authorList>
    </citation>
    <scope>NUCLEOTIDE SEQUENCE</scope>
    <source>
        <tissue evidence="1">Shoot tissue taken approximately 20 cm above the soil surface</tissue>
    </source>
</reference>
<dbReference type="EMBL" id="GBRH01254679">
    <property type="protein sequence ID" value="JAD43216.1"/>
    <property type="molecule type" value="Transcribed_RNA"/>
</dbReference>
<reference evidence="1" key="1">
    <citation type="submission" date="2014-09" db="EMBL/GenBank/DDBJ databases">
        <authorList>
            <person name="Magalhaes I.L.F."/>
            <person name="Oliveira U."/>
            <person name="Santos F.R."/>
            <person name="Vidigal T.H.D.A."/>
            <person name="Brescovit A.D."/>
            <person name="Santos A.J."/>
        </authorList>
    </citation>
    <scope>NUCLEOTIDE SEQUENCE</scope>
    <source>
        <tissue evidence="1">Shoot tissue taken approximately 20 cm above the soil surface</tissue>
    </source>
</reference>
<sequence>MLMFDNFIHYTYIFKIRSKLYRISSRDARMIQVVGLTNSKEVQKYLVCFFTEDIVPL</sequence>
<proteinExistence type="predicted"/>
<accession>A0A0A8ZWJ5</accession>